<evidence type="ECO:0000313" key="3">
    <source>
        <dbReference type="Proteomes" id="UP001416858"/>
    </source>
</evidence>
<dbReference type="RefSeq" id="WP_345684852.1">
    <property type="nucleotide sequence ID" value="NZ_BAABRO010000007.1"/>
</dbReference>
<organism evidence="2 3">
    <name type="scientific">Novipirellula caenicola</name>
    <dbReference type="NCBI Taxonomy" id="1536901"/>
    <lineage>
        <taxon>Bacteria</taxon>
        <taxon>Pseudomonadati</taxon>
        <taxon>Planctomycetota</taxon>
        <taxon>Planctomycetia</taxon>
        <taxon>Pirellulales</taxon>
        <taxon>Pirellulaceae</taxon>
        <taxon>Novipirellula</taxon>
    </lineage>
</organism>
<dbReference type="Proteomes" id="UP001416858">
    <property type="component" value="Unassembled WGS sequence"/>
</dbReference>
<gene>
    <name evidence="2" type="ORF">Rcae01_03490</name>
</gene>
<comment type="caution">
    <text evidence="2">The sequence shown here is derived from an EMBL/GenBank/DDBJ whole genome shotgun (WGS) entry which is preliminary data.</text>
</comment>
<protein>
    <submittedName>
        <fullName evidence="2">Uncharacterized protein</fullName>
    </submittedName>
</protein>
<evidence type="ECO:0000313" key="2">
    <source>
        <dbReference type="EMBL" id="GAA5508030.1"/>
    </source>
</evidence>
<dbReference type="EMBL" id="BAABRO010000007">
    <property type="protein sequence ID" value="GAA5508030.1"/>
    <property type="molecule type" value="Genomic_DNA"/>
</dbReference>
<proteinExistence type="predicted"/>
<accession>A0ABP9VTU2</accession>
<feature type="region of interest" description="Disordered" evidence="1">
    <location>
        <begin position="194"/>
        <end position="249"/>
    </location>
</feature>
<feature type="compositionally biased region" description="Basic and acidic residues" evidence="1">
    <location>
        <begin position="194"/>
        <end position="206"/>
    </location>
</feature>
<feature type="compositionally biased region" description="Basic residues" evidence="1">
    <location>
        <begin position="207"/>
        <end position="216"/>
    </location>
</feature>
<evidence type="ECO:0000256" key="1">
    <source>
        <dbReference type="SAM" id="MobiDB-lite"/>
    </source>
</evidence>
<sequence length="249" mass="29714">MKKKARHLYELEKAAESGEIPNDEANRMLSDQREIEKVKSRFEETANDHREKLRWCHDERIRRIEAETRTVVREAKTRIRKSYHQYWEQLYNHQFSERGAFNHNEKSIRGSVANAIRVFDWQSTEQRGGKLSRLFNLVISEKAGREEMILHQDSDKAEMRRQQRDAEAKEIAQTRDTQKERIADARKRYLKKAEQMKQRHEAGRDRLKQRKQRITKRCPVQIPGSALQTEERAIRRTAMHRGNDARKPA</sequence>
<name>A0ABP9VTU2_9BACT</name>
<feature type="region of interest" description="Disordered" evidence="1">
    <location>
        <begin position="155"/>
        <end position="179"/>
    </location>
</feature>
<keyword evidence="3" id="KW-1185">Reference proteome</keyword>
<reference evidence="2 3" key="1">
    <citation type="submission" date="2024-02" db="EMBL/GenBank/DDBJ databases">
        <title>Rhodopirellula caenicola NBRC 110016.</title>
        <authorList>
            <person name="Ichikawa N."/>
            <person name="Katano-Makiyama Y."/>
            <person name="Hidaka K."/>
        </authorList>
    </citation>
    <scope>NUCLEOTIDE SEQUENCE [LARGE SCALE GENOMIC DNA]</scope>
    <source>
        <strain evidence="2 3">NBRC 110016</strain>
    </source>
</reference>